<keyword evidence="1" id="KW-0732">Signal</keyword>
<evidence type="ECO:0000313" key="3">
    <source>
        <dbReference type="Proteomes" id="UP001165541"/>
    </source>
</evidence>
<dbReference type="EMBL" id="JAMKFE010000019">
    <property type="protein sequence ID" value="MCM5682481.1"/>
    <property type="molecule type" value="Genomic_DNA"/>
</dbReference>
<feature type="chain" id="PRO_5047293220" evidence="1">
    <location>
        <begin position="21"/>
        <end position="97"/>
    </location>
</feature>
<protein>
    <submittedName>
        <fullName evidence="2">Uncharacterized protein</fullName>
    </submittedName>
</protein>
<comment type="caution">
    <text evidence="2">The sequence shown here is derived from an EMBL/GenBank/DDBJ whole genome shotgun (WGS) entry which is preliminary data.</text>
</comment>
<name>A0ABT0YUQ5_9BURK</name>
<proteinExistence type="predicted"/>
<evidence type="ECO:0000256" key="1">
    <source>
        <dbReference type="SAM" id="SignalP"/>
    </source>
</evidence>
<dbReference type="RefSeq" id="WP_251780960.1">
    <property type="nucleotide sequence ID" value="NZ_JAMKFE010000019.1"/>
</dbReference>
<sequence length="97" mass="10061">MIKWTSLVVAVVAAAGLQFAAAQTSGSALTPVSGGSDVSNFTCNSKTGACKCEGRQDCFDLGNSGLCKEGSTKDGNLPDTLVCEFKFKRPARSPLIQ</sequence>
<feature type="signal peptide" evidence="1">
    <location>
        <begin position="1"/>
        <end position="20"/>
    </location>
</feature>
<dbReference type="Proteomes" id="UP001165541">
    <property type="component" value="Unassembled WGS sequence"/>
</dbReference>
<reference evidence="2" key="1">
    <citation type="submission" date="2022-05" db="EMBL/GenBank/DDBJ databases">
        <title>Schlegelella sp. nov., isolated from mangrove soil.</title>
        <authorList>
            <person name="Liu Y."/>
            <person name="Ge X."/>
            <person name="Liu W."/>
        </authorList>
    </citation>
    <scope>NUCLEOTIDE SEQUENCE</scope>
    <source>
        <strain evidence="2">S2-27</strain>
    </source>
</reference>
<accession>A0ABT0YUQ5</accession>
<organism evidence="2 3">
    <name type="scientific">Caldimonas mangrovi</name>
    <dbReference type="NCBI Taxonomy" id="2944811"/>
    <lineage>
        <taxon>Bacteria</taxon>
        <taxon>Pseudomonadati</taxon>
        <taxon>Pseudomonadota</taxon>
        <taxon>Betaproteobacteria</taxon>
        <taxon>Burkholderiales</taxon>
        <taxon>Sphaerotilaceae</taxon>
        <taxon>Caldimonas</taxon>
    </lineage>
</organism>
<gene>
    <name evidence="2" type="ORF">M8A51_23375</name>
</gene>
<evidence type="ECO:0000313" key="2">
    <source>
        <dbReference type="EMBL" id="MCM5682481.1"/>
    </source>
</evidence>
<keyword evidence="3" id="KW-1185">Reference proteome</keyword>